<feature type="region of interest" description="Disordered" evidence="1">
    <location>
        <begin position="47"/>
        <end position="90"/>
    </location>
</feature>
<reference evidence="2 3" key="1">
    <citation type="submission" date="2018-11" db="EMBL/GenBank/DDBJ databases">
        <authorList>
            <consortium name="Pathogen Informatics"/>
        </authorList>
    </citation>
    <scope>NUCLEOTIDE SEQUENCE [LARGE SCALE GENOMIC DNA]</scope>
</reference>
<dbReference type="AlphaFoldDB" id="A0A183GSB8"/>
<dbReference type="Proteomes" id="UP000050761">
    <property type="component" value="Unassembled WGS sequence"/>
</dbReference>
<accession>A0A183GSB8</accession>
<sequence length="90" mass="10032">MAYEYAEKALRSYKLRRGNGAAKGHVGKPEAIAKGSYTAQSSAMVFDGVRRHRKGPRSDRSIPKDDLAADRRAERDINFEDHCQHSGVKS</sequence>
<evidence type="ECO:0000313" key="4">
    <source>
        <dbReference type="WBParaSite" id="HPBE_0002558801-mRNA-1"/>
    </source>
</evidence>
<reference evidence="4" key="2">
    <citation type="submission" date="2019-09" db="UniProtKB">
        <authorList>
            <consortium name="WormBaseParasite"/>
        </authorList>
    </citation>
    <scope>IDENTIFICATION</scope>
</reference>
<dbReference type="EMBL" id="UZAH01038170">
    <property type="protein sequence ID" value="VDP52287.1"/>
    <property type="molecule type" value="Genomic_DNA"/>
</dbReference>
<organism evidence="3 4">
    <name type="scientific">Heligmosomoides polygyrus</name>
    <name type="common">Parasitic roundworm</name>
    <dbReference type="NCBI Taxonomy" id="6339"/>
    <lineage>
        <taxon>Eukaryota</taxon>
        <taxon>Metazoa</taxon>
        <taxon>Ecdysozoa</taxon>
        <taxon>Nematoda</taxon>
        <taxon>Chromadorea</taxon>
        <taxon>Rhabditida</taxon>
        <taxon>Rhabditina</taxon>
        <taxon>Rhabditomorpha</taxon>
        <taxon>Strongyloidea</taxon>
        <taxon>Heligmosomidae</taxon>
        <taxon>Heligmosomoides</taxon>
    </lineage>
</organism>
<name>A0A183GSB8_HELPZ</name>
<evidence type="ECO:0000313" key="3">
    <source>
        <dbReference type="Proteomes" id="UP000050761"/>
    </source>
</evidence>
<protein>
    <submittedName>
        <fullName evidence="4">SCP domain-containing protein</fullName>
    </submittedName>
</protein>
<dbReference type="WBParaSite" id="HPBE_0002558801-mRNA-1">
    <property type="protein sequence ID" value="HPBE_0002558801-mRNA-1"/>
    <property type="gene ID" value="HPBE_0002558801"/>
</dbReference>
<proteinExistence type="predicted"/>
<keyword evidence="3" id="KW-1185">Reference proteome</keyword>
<evidence type="ECO:0000313" key="2">
    <source>
        <dbReference type="EMBL" id="VDP52287.1"/>
    </source>
</evidence>
<gene>
    <name evidence="2" type="ORF">HPBE_LOCUS25587</name>
</gene>
<accession>A0A3P8DL31</accession>
<evidence type="ECO:0000256" key="1">
    <source>
        <dbReference type="SAM" id="MobiDB-lite"/>
    </source>
</evidence>
<feature type="compositionally biased region" description="Basic and acidic residues" evidence="1">
    <location>
        <begin position="56"/>
        <end position="84"/>
    </location>
</feature>